<dbReference type="Pfam" id="PF01521">
    <property type="entry name" value="Fe-S_biosyn"/>
    <property type="match status" value="1"/>
</dbReference>
<dbReference type="AlphaFoldDB" id="A0A432WLW2"/>
<evidence type="ECO:0000313" key="4">
    <source>
        <dbReference type="Proteomes" id="UP000287823"/>
    </source>
</evidence>
<dbReference type="SUPFAM" id="SSF89360">
    <property type="entry name" value="HesB-like domain"/>
    <property type="match status" value="1"/>
</dbReference>
<dbReference type="NCBIfam" id="TIGR00049">
    <property type="entry name" value="iron-sulfur cluster assembly accessory protein"/>
    <property type="match status" value="1"/>
</dbReference>
<sequence length="121" mass="12959">MSVETFVPQSQVVSMTDTAQRHFAAKLADQPGKIIRFSTKLSGCTGFAYVLDYAEAPAENDVVVPINDEITVAVAGDALDVVRNTEIDYVKEGVNGVVKFNNPNVLDECGCGESFNVKSAV</sequence>
<dbReference type="Proteomes" id="UP000287823">
    <property type="component" value="Unassembled WGS sequence"/>
</dbReference>
<comment type="similarity">
    <text evidence="1">Belongs to the HesB/IscA family.</text>
</comment>
<dbReference type="InterPro" id="IPR000361">
    <property type="entry name" value="ATAP_core_dom"/>
</dbReference>
<dbReference type="GO" id="GO:0051537">
    <property type="term" value="F:2 iron, 2 sulfur cluster binding"/>
    <property type="evidence" value="ECO:0007669"/>
    <property type="project" value="UniProtKB-ARBA"/>
</dbReference>
<proteinExistence type="inferred from homology"/>
<organism evidence="3 4">
    <name type="scientific">Aliidiomarina soli</name>
    <dbReference type="NCBI Taxonomy" id="1928574"/>
    <lineage>
        <taxon>Bacteria</taxon>
        <taxon>Pseudomonadati</taxon>
        <taxon>Pseudomonadota</taxon>
        <taxon>Gammaproteobacteria</taxon>
        <taxon>Alteromonadales</taxon>
        <taxon>Idiomarinaceae</taxon>
        <taxon>Aliidiomarina</taxon>
    </lineage>
</organism>
<name>A0A432WLW2_9GAMM</name>
<dbReference type="PANTHER" id="PTHR10072">
    <property type="entry name" value="IRON-SULFUR CLUSTER ASSEMBLY PROTEIN"/>
    <property type="match status" value="1"/>
</dbReference>
<evidence type="ECO:0000259" key="2">
    <source>
        <dbReference type="Pfam" id="PF01521"/>
    </source>
</evidence>
<dbReference type="EMBL" id="PIPO01000001">
    <property type="protein sequence ID" value="RUO34721.1"/>
    <property type="molecule type" value="Genomic_DNA"/>
</dbReference>
<reference evidence="3 4" key="1">
    <citation type="journal article" date="2011" name="Front. Microbiol.">
        <title>Genomic signatures of strain selection and enhancement in Bacillus atrophaeus var. globigii, a historical biowarfare simulant.</title>
        <authorList>
            <person name="Gibbons H.S."/>
            <person name="Broomall S.M."/>
            <person name="McNew L.A."/>
            <person name="Daligault H."/>
            <person name="Chapman C."/>
            <person name="Bruce D."/>
            <person name="Karavis M."/>
            <person name="Krepps M."/>
            <person name="McGregor P.A."/>
            <person name="Hong C."/>
            <person name="Park K.H."/>
            <person name="Akmal A."/>
            <person name="Feldman A."/>
            <person name="Lin J.S."/>
            <person name="Chang W.E."/>
            <person name="Higgs B.W."/>
            <person name="Demirev P."/>
            <person name="Lindquist J."/>
            <person name="Liem A."/>
            <person name="Fochler E."/>
            <person name="Read T.D."/>
            <person name="Tapia R."/>
            <person name="Johnson S."/>
            <person name="Bishop-Lilly K.A."/>
            <person name="Detter C."/>
            <person name="Han C."/>
            <person name="Sozhamannan S."/>
            <person name="Rosenzweig C.N."/>
            <person name="Skowronski E.W."/>
        </authorList>
    </citation>
    <scope>NUCLEOTIDE SEQUENCE [LARGE SCALE GENOMIC DNA]</scope>
    <source>
        <strain evidence="3 4">Y4G10-17</strain>
    </source>
</reference>
<dbReference type="GO" id="GO:0005829">
    <property type="term" value="C:cytosol"/>
    <property type="evidence" value="ECO:0007669"/>
    <property type="project" value="TreeGrafter"/>
</dbReference>
<gene>
    <name evidence="3" type="ORF">CWE14_01595</name>
</gene>
<dbReference type="InterPro" id="IPR016092">
    <property type="entry name" value="ATAP"/>
</dbReference>
<keyword evidence="4" id="KW-1185">Reference proteome</keyword>
<dbReference type="PANTHER" id="PTHR10072:SF47">
    <property type="entry name" value="PROTEIN SUFA"/>
    <property type="match status" value="1"/>
</dbReference>
<dbReference type="InterPro" id="IPR050322">
    <property type="entry name" value="Fe-S_cluster_asmbl/transfer"/>
</dbReference>
<dbReference type="Gene3D" id="2.60.300.12">
    <property type="entry name" value="HesB-like domain"/>
    <property type="match status" value="1"/>
</dbReference>
<dbReference type="RefSeq" id="WP_126788184.1">
    <property type="nucleotide sequence ID" value="NZ_PIPO01000001.1"/>
</dbReference>
<feature type="domain" description="Core" evidence="2">
    <location>
        <begin position="13"/>
        <end position="113"/>
    </location>
</feature>
<protein>
    <submittedName>
        <fullName evidence="3">Iron-sulfur cluster assembly accessory protein</fullName>
    </submittedName>
</protein>
<accession>A0A432WLW2</accession>
<evidence type="ECO:0000313" key="3">
    <source>
        <dbReference type="EMBL" id="RUO34721.1"/>
    </source>
</evidence>
<evidence type="ECO:0000256" key="1">
    <source>
        <dbReference type="ARBA" id="ARBA00006718"/>
    </source>
</evidence>
<dbReference type="GO" id="GO:0016226">
    <property type="term" value="P:iron-sulfur cluster assembly"/>
    <property type="evidence" value="ECO:0007669"/>
    <property type="project" value="InterPro"/>
</dbReference>
<dbReference type="InterPro" id="IPR035903">
    <property type="entry name" value="HesB-like_dom_sf"/>
</dbReference>
<comment type="caution">
    <text evidence="3">The sequence shown here is derived from an EMBL/GenBank/DDBJ whole genome shotgun (WGS) entry which is preliminary data.</text>
</comment>